<dbReference type="AlphaFoldDB" id="A0A8T0CDK5"/>
<organism evidence="1 2">
    <name type="scientific">Pseudoalteromonas rubra</name>
    <dbReference type="NCBI Taxonomy" id="43658"/>
    <lineage>
        <taxon>Bacteria</taxon>
        <taxon>Pseudomonadati</taxon>
        <taxon>Pseudomonadota</taxon>
        <taxon>Gammaproteobacteria</taxon>
        <taxon>Alteromonadales</taxon>
        <taxon>Pseudoalteromonadaceae</taxon>
        <taxon>Pseudoalteromonas</taxon>
    </lineage>
</organism>
<accession>A0A8T0CDK5</accession>
<evidence type="ECO:0000313" key="1">
    <source>
        <dbReference type="EMBL" id="KAF7788779.1"/>
    </source>
</evidence>
<sequence length="37" mass="4289">MLYHEEGCKKMALQKRGWIKETPALTCVVEPTRLKSL</sequence>
<name>A0A8T0CDK5_9GAMM</name>
<comment type="caution">
    <text evidence="1">The sequence shown here is derived from an EMBL/GenBank/DDBJ whole genome shotgun (WGS) entry which is preliminary data.</text>
</comment>
<gene>
    <name evidence="1" type="ORF">PRUB_a1842</name>
</gene>
<reference evidence="1 2" key="1">
    <citation type="journal article" date="2012" name="J. Bacteriol.">
        <title>Genome sequence of the cycloprodigiosin-producing bacterial strain Pseudoalteromonas rubra ATCC 29570(T).</title>
        <authorList>
            <person name="Xie B.B."/>
            <person name="Shu Y.L."/>
            <person name="Qin Q.L."/>
            <person name="Rong J.C."/>
            <person name="Zhang X.Y."/>
            <person name="Chen X.L."/>
            <person name="Zhou B.C."/>
            <person name="Zhang Y.Z."/>
        </authorList>
    </citation>
    <scope>NUCLEOTIDE SEQUENCE [LARGE SCALE GENOMIC DNA]</scope>
    <source>
        <strain evidence="1 2">DSM 6842</strain>
    </source>
</reference>
<dbReference type="EMBL" id="AHCD03000020">
    <property type="protein sequence ID" value="KAF7788779.1"/>
    <property type="molecule type" value="Genomic_DNA"/>
</dbReference>
<proteinExistence type="predicted"/>
<dbReference type="Proteomes" id="UP000016480">
    <property type="component" value="Unassembled WGS sequence"/>
</dbReference>
<evidence type="ECO:0000313" key="2">
    <source>
        <dbReference type="Proteomes" id="UP000016480"/>
    </source>
</evidence>
<protein>
    <submittedName>
        <fullName evidence="1">Uncharacterized protein</fullName>
    </submittedName>
</protein>